<keyword evidence="2" id="KW-1133">Transmembrane helix</keyword>
<feature type="transmembrane region" description="Helical" evidence="2">
    <location>
        <begin position="38"/>
        <end position="58"/>
    </location>
</feature>
<keyword evidence="2" id="KW-0812">Transmembrane</keyword>
<dbReference type="GO" id="GO:0005886">
    <property type="term" value="C:plasma membrane"/>
    <property type="evidence" value="ECO:0007669"/>
    <property type="project" value="UniProtKB-SubCell"/>
</dbReference>
<gene>
    <name evidence="4" type="ORF">UFOPK3772_00901</name>
</gene>
<evidence type="ECO:0000256" key="1">
    <source>
        <dbReference type="ARBA" id="ARBA00004651"/>
    </source>
</evidence>
<evidence type="ECO:0000259" key="3">
    <source>
        <dbReference type="PROSITE" id="PS51201"/>
    </source>
</evidence>
<name>A0A6J7JEM8_9ZZZZ</name>
<keyword evidence="2" id="KW-0472">Membrane</keyword>
<dbReference type="PANTHER" id="PTHR43833:SF9">
    <property type="entry name" value="POTASSIUM CHANNEL PROTEIN YUGO-RELATED"/>
    <property type="match status" value="1"/>
</dbReference>
<sequence length="364" mass="39262">MPDSQLRAERRARFRDQSNTGRGRLHFASRRFSPVRNITVRLLVAALALVVTAVVVYLESGCYADRGLTGTLTPIDALYYATVSLSTTGYGDIVPVCQSSRLANIFVITPLRFLFLIVLVGTTVEVLTQRTREEFRSARWRKTVQDHIVIIGYGVKGRSAARSLLDNGVAGSRIVVVTPDRAAVDEATRNGLVGVIGDARREDVLRDAAVEKASKIIVATDEDDTSVLVTLTARRLAPTAMIVAAVRESQNADILRQSGADTVIPTAEAAGRLMGLSLVSPVAGDLMEDLLDSGRGLEVVERDITRAELGLAPSDIDAGGQIVLAVVRRGEVHRFDRSGVTILEQGDRLVVIRSGDGHPGQSDR</sequence>
<dbReference type="AlphaFoldDB" id="A0A6J7JEM8"/>
<dbReference type="SUPFAM" id="SSF51735">
    <property type="entry name" value="NAD(P)-binding Rossmann-fold domains"/>
    <property type="match status" value="1"/>
</dbReference>
<protein>
    <submittedName>
        <fullName evidence="4">Unannotated protein</fullName>
    </submittedName>
</protein>
<dbReference type="GO" id="GO:0006813">
    <property type="term" value="P:potassium ion transport"/>
    <property type="evidence" value="ECO:0007669"/>
    <property type="project" value="InterPro"/>
</dbReference>
<organism evidence="4">
    <name type="scientific">freshwater metagenome</name>
    <dbReference type="NCBI Taxonomy" id="449393"/>
    <lineage>
        <taxon>unclassified sequences</taxon>
        <taxon>metagenomes</taxon>
        <taxon>ecological metagenomes</taxon>
    </lineage>
</organism>
<dbReference type="Gene3D" id="1.10.287.70">
    <property type="match status" value="1"/>
</dbReference>
<dbReference type="PROSITE" id="PS51201">
    <property type="entry name" value="RCK_N"/>
    <property type="match status" value="1"/>
</dbReference>
<proteinExistence type="predicted"/>
<feature type="domain" description="RCK N-terminal" evidence="3">
    <location>
        <begin position="145"/>
        <end position="265"/>
    </location>
</feature>
<comment type="subcellular location">
    <subcellularLocation>
        <location evidence="1">Cell membrane</location>
        <topology evidence="1">Multi-pass membrane protein</topology>
    </subcellularLocation>
</comment>
<dbReference type="EMBL" id="CAFBNE010000020">
    <property type="protein sequence ID" value="CAB4940672.1"/>
    <property type="molecule type" value="Genomic_DNA"/>
</dbReference>
<dbReference type="PANTHER" id="PTHR43833">
    <property type="entry name" value="POTASSIUM CHANNEL PROTEIN 2-RELATED-RELATED"/>
    <property type="match status" value="1"/>
</dbReference>
<dbReference type="InterPro" id="IPR036291">
    <property type="entry name" value="NAD(P)-bd_dom_sf"/>
</dbReference>
<dbReference type="InterPro" id="IPR013099">
    <property type="entry name" value="K_chnl_dom"/>
</dbReference>
<dbReference type="InterPro" id="IPR003148">
    <property type="entry name" value="RCK_N"/>
</dbReference>
<feature type="transmembrane region" description="Helical" evidence="2">
    <location>
        <begin position="105"/>
        <end position="127"/>
    </location>
</feature>
<dbReference type="Pfam" id="PF07885">
    <property type="entry name" value="Ion_trans_2"/>
    <property type="match status" value="1"/>
</dbReference>
<accession>A0A6J7JEM8</accession>
<dbReference type="Pfam" id="PF02254">
    <property type="entry name" value="TrkA_N"/>
    <property type="match status" value="1"/>
</dbReference>
<evidence type="ECO:0000313" key="4">
    <source>
        <dbReference type="EMBL" id="CAB4940672.1"/>
    </source>
</evidence>
<reference evidence="4" key="1">
    <citation type="submission" date="2020-05" db="EMBL/GenBank/DDBJ databases">
        <authorList>
            <person name="Chiriac C."/>
            <person name="Salcher M."/>
            <person name="Ghai R."/>
            <person name="Kavagutti S V."/>
        </authorList>
    </citation>
    <scope>NUCLEOTIDE SEQUENCE</scope>
</reference>
<dbReference type="InterPro" id="IPR050721">
    <property type="entry name" value="Trk_Ktr_HKT_K-transport"/>
</dbReference>
<dbReference type="Gene3D" id="3.40.50.720">
    <property type="entry name" value="NAD(P)-binding Rossmann-like Domain"/>
    <property type="match status" value="1"/>
</dbReference>
<evidence type="ECO:0000256" key="2">
    <source>
        <dbReference type="SAM" id="Phobius"/>
    </source>
</evidence>
<dbReference type="SUPFAM" id="SSF81324">
    <property type="entry name" value="Voltage-gated potassium channels"/>
    <property type="match status" value="1"/>
</dbReference>